<dbReference type="Gene3D" id="3.30.565.10">
    <property type="entry name" value="Histidine kinase-like ATPase, C-terminal domain"/>
    <property type="match status" value="1"/>
</dbReference>
<evidence type="ECO:0000256" key="7">
    <source>
        <dbReference type="ARBA" id="ARBA00022777"/>
    </source>
</evidence>
<evidence type="ECO:0000256" key="6">
    <source>
        <dbReference type="ARBA" id="ARBA00022741"/>
    </source>
</evidence>
<dbReference type="Proteomes" id="UP000565468">
    <property type="component" value="Unassembled WGS sequence"/>
</dbReference>
<dbReference type="PROSITE" id="PS50885">
    <property type="entry name" value="HAMP"/>
    <property type="match status" value="1"/>
</dbReference>
<dbReference type="InterPro" id="IPR036890">
    <property type="entry name" value="HATPase_C_sf"/>
</dbReference>
<evidence type="ECO:0000256" key="10">
    <source>
        <dbReference type="ARBA" id="ARBA00023012"/>
    </source>
</evidence>
<feature type="domain" description="HAMP" evidence="13">
    <location>
        <begin position="311"/>
        <end position="363"/>
    </location>
</feature>
<dbReference type="GO" id="GO:0000155">
    <property type="term" value="F:phosphorelay sensor kinase activity"/>
    <property type="evidence" value="ECO:0007669"/>
    <property type="project" value="InterPro"/>
</dbReference>
<keyword evidence="6" id="KW-0547">Nucleotide-binding</keyword>
<evidence type="ECO:0000256" key="8">
    <source>
        <dbReference type="ARBA" id="ARBA00022840"/>
    </source>
</evidence>
<keyword evidence="3" id="KW-0597">Phosphoprotein</keyword>
<dbReference type="Pfam" id="PF06580">
    <property type="entry name" value="His_kinase"/>
    <property type="match status" value="1"/>
</dbReference>
<dbReference type="PANTHER" id="PTHR34220">
    <property type="entry name" value="SENSOR HISTIDINE KINASE YPDA"/>
    <property type="match status" value="1"/>
</dbReference>
<accession>A0A848M3P0</accession>
<dbReference type="InterPro" id="IPR010559">
    <property type="entry name" value="Sig_transdc_His_kin_internal"/>
</dbReference>
<dbReference type="GO" id="GO:0005886">
    <property type="term" value="C:plasma membrane"/>
    <property type="evidence" value="ECO:0007669"/>
    <property type="project" value="UniProtKB-SubCell"/>
</dbReference>
<keyword evidence="4" id="KW-0808">Transferase</keyword>
<dbReference type="GO" id="GO:0005524">
    <property type="term" value="F:ATP binding"/>
    <property type="evidence" value="ECO:0007669"/>
    <property type="project" value="UniProtKB-KW"/>
</dbReference>
<protein>
    <submittedName>
        <fullName evidence="14">Histidine kinase</fullName>
    </submittedName>
</protein>
<gene>
    <name evidence="14" type="ORF">HII30_02770</name>
</gene>
<keyword evidence="11 12" id="KW-0472">Membrane</keyword>
<organism evidence="14 15">
    <name type="scientific">Paenibacillus lemnae</name>
    <dbReference type="NCBI Taxonomy" id="1330551"/>
    <lineage>
        <taxon>Bacteria</taxon>
        <taxon>Bacillati</taxon>
        <taxon>Bacillota</taxon>
        <taxon>Bacilli</taxon>
        <taxon>Bacillales</taxon>
        <taxon>Paenibacillaceae</taxon>
        <taxon>Paenibacillus</taxon>
    </lineage>
</organism>
<dbReference type="RefSeq" id="WP_169503408.1">
    <property type="nucleotide sequence ID" value="NZ_JABBPN010000002.1"/>
</dbReference>
<evidence type="ECO:0000256" key="1">
    <source>
        <dbReference type="ARBA" id="ARBA00004651"/>
    </source>
</evidence>
<dbReference type="EMBL" id="JABBPN010000002">
    <property type="protein sequence ID" value="NMO94712.1"/>
    <property type="molecule type" value="Genomic_DNA"/>
</dbReference>
<comment type="subcellular location">
    <subcellularLocation>
        <location evidence="1">Cell membrane</location>
        <topology evidence="1">Multi-pass membrane protein</topology>
    </subcellularLocation>
</comment>
<comment type="caution">
    <text evidence="14">The sequence shown here is derived from an EMBL/GenBank/DDBJ whole genome shotgun (WGS) entry which is preliminary data.</text>
</comment>
<sequence length="586" mass="67978">MEKTNLFKKILAILWLLLVPVTLMFSYSNYISVQVVKTEIEENSRNRLSFFMRQVDNEMDKFVTSLGSLSKNPSIRQFINMEPGADPYPQFQSKLSVYEELSSLNIGSWRHSFTVFAPEREEAVTTHHWVLYSEYFIRTLQAEGREPFRWFYDPSSNSSMPSSFVWRTIEPFSAIEDVNKADMVSEIRVDIRDIQQLLTEFKQKGTGDPFLYHPQSPPITNLTAQRTIIDDIGLQFPQLSKGAREGNFQYTYNKSDYMVSFASSASLGWTLIDYVPLEQTLAPIKASRDWFWICMILLVVLSASAAYLLYRNVQVPIRKLIIATKRLRMGDYSNRLQGDRNDEFGFLFTQFNTMIEQIEDLIGHVYEEKLRSKEATLKQLQSQINPHFLYNCLFFIKNMTRLGQHEAVMAMSVKLGEFFRYTTRVDEQDKTLGEEIRLIDNYLSIQNMRMKRFRYEIDVPEEMEELIVPRLLLQPIVENAVIYAIEMNPGEGIITVKGTRHGNENQIVIEDNGKTMTQEKLTMMQEAIYTYSGSGNESLGLRNVHQRLQLKFGANSGLFFEISDSGGLCVLMRWQIPQMNQSDEEV</sequence>
<dbReference type="Pfam" id="PF00672">
    <property type="entry name" value="HAMP"/>
    <property type="match status" value="1"/>
</dbReference>
<keyword evidence="5 12" id="KW-0812">Transmembrane</keyword>
<dbReference type="Pfam" id="PF02518">
    <property type="entry name" value="HATPase_c"/>
    <property type="match status" value="1"/>
</dbReference>
<keyword evidence="7 14" id="KW-0418">Kinase</keyword>
<evidence type="ECO:0000256" key="4">
    <source>
        <dbReference type="ARBA" id="ARBA00022679"/>
    </source>
</evidence>
<keyword evidence="10" id="KW-0902">Two-component regulatory system</keyword>
<dbReference type="AlphaFoldDB" id="A0A848M3P0"/>
<evidence type="ECO:0000256" key="12">
    <source>
        <dbReference type="SAM" id="Phobius"/>
    </source>
</evidence>
<dbReference type="InterPro" id="IPR003594">
    <property type="entry name" value="HATPase_dom"/>
</dbReference>
<dbReference type="SMART" id="SM00304">
    <property type="entry name" value="HAMP"/>
    <property type="match status" value="1"/>
</dbReference>
<name>A0A848M3P0_PAELE</name>
<reference evidence="14 15" key="1">
    <citation type="submission" date="2020-04" db="EMBL/GenBank/DDBJ databases">
        <title>Paenibacillus algicola sp. nov., a novel marine bacterium producing alginate lyase.</title>
        <authorList>
            <person name="Huang H."/>
        </authorList>
    </citation>
    <scope>NUCLEOTIDE SEQUENCE [LARGE SCALE GENOMIC DNA]</scope>
    <source>
        <strain evidence="14 15">L7-75</strain>
    </source>
</reference>
<dbReference type="Gene3D" id="3.30.450.20">
    <property type="entry name" value="PAS domain"/>
    <property type="match status" value="1"/>
</dbReference>
<evidence type="ECO:0000313" key="14">
    <source>
        <dbReference type="EMBL" id="NMO94712.1"/>
    </source>
</evidence>
<evidence type="ECO:0000259" key="13">
    <source>
        <dbReference type="PROSITE" id="PS50885"/>
    </source>
</evidence>
<dbReference type="PANTHER" id="PTHR34220:SF11">
    <property type="entry name" value="SENSOR PROTEIN KINASE HPTS"/>
    <property type="match status" value="1"/>
</dbReference>
<evidence type="ECO:0000313" key="15">
    <source>
        <dbReference type="Proteomes" id="UP000565468"/>
    </source>
</evidence>
<dbReference type="SUPFAM" id="SSF158472">
    <property type="entry name" value="HAMP domain-like"/>
    <property type="match status" value="1"/>
</dbReference>
<dbReference type="Gene3D" id="1.10.8.500">
    <property type="entry name" value="HAMP domain in histidine kinase"/>
    <property type="match status" value="1"/>
</dbReference>
<dbReference type="InterPro" id="IPR003660">
    <property type="entry name" value="HAMP_dom"/>
</dbReference>
<evidence type="ECO:0000256" key="2">
    <source>
        <dbReference type="ARBA" id="ARBA00022475"/>
    </source>
</evidence>
<keyword evidence="8" id="KW-0067">ATP-binding</keyword>
<proteinExistence type="predicted"/>
<keyword evidence="2" id="KW-1003">Cell membrane</keyword>
<dbReference type="InterPro" id="IPR050640">
    <property type="entry name" value="Bact_2-comp_sensor_kinase"/>
</dbReference>
<evidence type="ECO:0000256" key="5">
    <source>
        <dbReference type="ARBA" id="ARBA00022692"/>
    </source>
</evidence>
<keyword evidence="15" id="KW-1185">Reference proteome</keyword>
<evidence type="ECO:0000256" key="11">
    <source>
        <dbReference type="ARBA" id="ARBA00023136"/>
    </source>
</evidence>
<feature type="transmembrane region" description="Helical" evidence="12">
    <location>
        <begin position="290"/>
        <end position="310"/>
    </location>
</feature>
<dbReference type="CDD" id="cd06225">
    <property type="entry name" value="HAMP"/>
    <property type="match status" value="1"/>
</dbReference>
<evidence type="ECO:0000256" key="9">
    <source>
        <dbReference type="ARBA" id="ARBA00022989"/>
    </source>
</evidence>
<keyword evidence="9 12" id="KW-1133">Transmembrane helix</keyword>
<evidence type="ECO:0000256" key="3">
    <source>
        <dbReference type="ARBA" id="ARBA00022553"/>
    </source>
</evidence>
<dbReference type="SUPFAM" id="SSF55874">
    <property type="entry name" value="ATPase domain of HSP90 chaperone/DNA topoisomerase II/histidine kinase"/>
    <property type="match status" value="1"/>
</dbReference>